<dbReference type="InterPro" id="IPR003961">
    <property type="entry name" value="FN3_dom"/>
</dbReference>
<evidence type="ECO:0000313" key="5">
    <source>
        <dbReference type="Proteomes" id="UP000784294"/>
    </source>
</evidence>
<dbReference type="PANTHER" id="PTHR13817:SF73">
    <property type="entry name" value="FIBRONECTIN TYPE-III DOMAIN-CONTAINING PROTEIN"/>
    <property type="match status" value="1"/>
</dbReference>
<feature type="compositionally biased region" description="Acidic residues" evidence="2">
    <location>
        <begin position="433"/>
        <end position="479"/>
    </location>
</feature>
<dbReference type="PANTHER" id="PTHR13817">
    <property type="entry name" value="TITIN"/>
    <property type="match status" value="1"/>
</dbReference>
<dbReference type="CDD" id="cd00063">
    <property type="entry name" value="FN3"/>
    <property type="match status" value="2"/>
</dbReference>
<proteinExistence type="predicted"/>
<evidence type="ECO:0000256" key="2">
    <source>
        <dbReference type="SAM" id="MobiDB-lite"/>
    </source>
</evidence>
<evidence type="ECO:0000256" key="1">
    <source>
        <dbReference type="ARBA" id="ARBA00022737"/>
    </source>
</evidence>
<dbReference type="AlphaFoldDB" id="A0A3S5CG62"/>
<feature type="domain" description="Fibronectin type-III" evidence="3">
    <location>
        <begin position="44"/>
        <end position="141"/>
    </location>
</feature>
<name>A0A3S5CG62_9PLAT</name>
<dbReference type="Proteomes" id="UP000784294">
    <property type="component" value="Unassembled WGS sequence"/>
</dbReference>
<dbReference type="SMART" id="SM00060">
    <property type="entry name" value="FN3"/>
    <property type="match status" value="1"/>
</dbReference>
<dbReference type="OrthoDB" id="443915at2759"/>
<dbReference type="EMBL" id="CAAALY010037167">
    <property type="protein sequence ID" value="VEL18466.1"/>
    <property type="molecule type" value="Genomic_DNA"/>
</dbReference>
<dbReference type="InterPro" id="IPR013783">
    <property type="entry name" value="Ig-like_fold"/>
</dbReference>
<gene>
    <name evidence="4" type="ORF">PXEA_LOCUS11906</name>
</gene>
<dbReference type="Gene3D" id="2.60.40.10">
    <property type="entry name" value="Immunoglobulins"/>
    <property type="match status" value="2"/>
</dbReference>
<feature type="region of interest" description="Disordered" evidence="2">
    <location>
        <begin position="427"/>
        <end position="485"/>
    </location>
</feature>
<dbReference type="InterPro" id="IPR050964">
    <property type="entry name" value="Striated_Muscle_Regulatory"/>
</dbReference>
<dbReference type="PROSITE" id="PS50853">
    <property type="entry name" value="FN3"/>
    <property type="match status" value="1"/>
</dbReference>
<keyword evidence="1" id="KW-0677">Repeat</keyword>
<feature type="non-terminal residue" evidence="4">
    <location>
        <position position="1"/>
    </location>
</feature>
<reference evidence="4" key="1">
    <citation type="submission" date="2018-11" db="EMBL/GenBank/DDBJ databases">
        <authorList>
            <consortium name="Pathogen Informatics"/>
        </authorList>
    </citation>
    <scope>NUCLEOTIDE SEQUENCE</scope>
</reference>
<evidence type="ECO:0000313" key="4">
    <source>
        <dbReference type="EMBL" id="VEL18466.1"/>
    </source>
</evidence>
<dbReference type="InterPro" id="IPR036116">
    <property type="entry name" value="FN3_sf"/>
</dbReference>
<protein>
    <recommendedName>
        <fullName evidence="3">Fibronectin type-III domain-containing protein</fullName>
    </recommendedName>
</protein>
<keyword evidence="5" id="KW-1185">Reference proteome</keyword>
<feature type="region of interest" description="Disordered" evidence="2">
    <location>
        <begin position="248"/>
        <end position="271"/>
    </location>
</feature>
<sequence length="485" mass="52875">MDCIPWSEVIRTCTAGSPPPQPGPPNLVKADVHSIELIWQPPCIPDTPSGCYEFGSTSYYDGLSPSQGGATFLGPMPLTYILETEDEAMGHGFVTVFTGCACKHRVTNLRRNTRYRFRLAAASADGQSRWSDVIILSTLPDVSSSPQNLRAQVESSVYAYHLQFIVHNFGFSFPLMQLRGKPRPNRVTLTWSPPEDDGGLPISEYRLEALLPITLTLSPSTPRTAQSTSNSALLQTCLDQPVNVRNDTFPQKSADKMPGPSQTSMSSITPATSTHGLSEIGILHITAQIACPVPLVIPVPITAPIRFACHPGLSIPSDSVGDADNSICIDASRPTSASPLLTSGLPVWHKIAPSQLGPASTHPVMPKPVVMRLNKDFPKESNLSNGCNMKVSLSPRVHRATSKLVSQGAERRLVAANVWGTNCISESAAESILTEEEEGEDEEEEKEGKEEEEEEDDDEEEEEEEEELDDVDQLEEDETSKEKEN</sequence>
<evidence type="ECO:0000259" key="3">
    <source>
        <dbReference type="PROSITE" id="PS50853"/>
    </source>
</evidence>
<accession>A0A3S5CG62</accession>
<organism evidence="4 5">
    <name type="scientific">Protopolystoma xenopodis</name>
    <dbReference type="NCBI Taxonomy" id="117903"/>
    <lineage>
        <taxon>Eukaryota</taxon>
        <taxon>Metazoa</taxon>
        <taxon>Spiralia</taxon>
        <taxon>Lophotrochozoa</taxon>
        <taxon>Platyhelminthes</taxon>
        <taxon>Monogenea</taxon>
        <taxon>Polyopisthocotylea</taxon>
        <taxon>Polystomatidea</taxon>
        <taxon>Polystomatidae</taxon>
        <taxon>Protopolystoma</taxon>
    </lineage>
</organism>
<dbReference type="SUPFAM" id="SSF49265">
    <property type="entry name" value="Fibronectin type III"/>
    <property type="match status" value="2"/>
</dbReference>
<comment type="caution">
    <text evidence="4">The sequence shown here is derived from an EMBL/GenBank/DDBJ whole genome shotgun (WGS) entry which is preliminary data.</text>
</comment>
<feature type="compositionally biased region" description="Polar residues" evidence="2">
    <location>
        <begin position="260"/>
        <end position="271"/>
    </location>
</feature>